<gene>
    <name evidence="1" type="ORF">TBIB3V08_LOCUS5178</name>
</gene>
<protein>
    <submittedName>
        <fullName evidence="1">Uncharacterized protein</fullName>
    </submittedName>
</protein>
<proteinExistence type="predicted"/>
<accession>A0A7R9EWQ2</accession>
<dbReference type="EMBL" id="OD565846">
    <property type="protein sequence ID" value="CAD7442753.1"/>
    <property type="molecule type" value="Genomic_DNA"/>
</dbReference>
<evidence type="ECO:0000313" key="1">
    <source>
        <dbReference type="EMBL" id="CAD7442753.1"/>
    </source>
</evidence>
<organism evidence="1">
    <name type="scientific">Timema bartmani</name>
    <dbReference type="NCBI Taxonomy" id="61472"/>
    <lineage>
        <taxon>Eukaryota</taxon>
        <taxon>Metazoa</taxon>
        <taxon>Ecdysozoa</taxon>
        <taxon>Arthropoda</taxon>
        <taxon>Hexapoda</taxon>
        <taxon>Insecta</taxon>
        <taxon>Pterygota</taxon>
        <taxon>Neoptera</taxon>
        <taxon>Polyneoptera</taxon>
        <taxon>Phasmatodea</taxon>
        <taxon>Timematodea</taxon>
        <taxon>Timematoidea</taxon>
        <taxon>Timematidae</taxon>
        <taxon>Timema</taxon>
    </lineage>
</organism>
<name>A0A7R9EWQ2_9NEOP</name>
<dbReference type="AlphaFoldDB" id="A0A7R9EWQ2"/>
<sequence>MLSMLAAKMAKMQLISRSKRIYITAARNAVVCVLDGKGDFGGGGARGGYGCVHKAKESTHTRVSEGGKLPVCYYDKGNSSFSCLR</sequence>
<reference evidence="1" key="1">
    <citation type="submission" date="2020-11" db="EMBL/GenBank/DDBJ databases">
        <authorList>
            <person name="Tran Van P."/>
        </authorList>
    </citation>
    <scope>NUCLEOTIDE SEQUENCE</scope>
</reference>